<comment type="caution">
    <text evidence="2">The sequence shown here is derived from an EMBL/GenBank/DDBJ whole genome shotgun (WGS) entry which is preliminary data.</text>
</comment>
<organism evidence="2 3">
    <name type="scientific">Sorangium cellulosum</name>
    <name type="common">Polyangium cellulosum</name>
    <dbReference type="NCBI Taxonomy" id="56"/>
    <lineage>
        <taxon>Bacteria</taxon>
        <taxon>Pseudomonadati</taxon>
        <taxon>Myxococcota</taxon>
        <taxon>Polyangia</taxon>
        <taxon>Polyangiales</taxon>
        <taxon>Polyangiaceae</taxon>
        <taxon>Sorangium</taxon>
    </lineage>
</organism>
<sequence length="184" mass="19751">MNRHPKAADLGALLTALADAGVEFIVVGGAAAVLQGAPITTLDLDIVHRRTPENVARLLGVLLRLDATMRYDLANRGLRPTLEMLSGRGQINLSTSLGPIDPLCEIDDGLGYDELLSRSEEITDDGLSLRVLDLPTLISVKAKAGRPKDRMVVPVLITTLEERRQASKSRSEPPDSPPTSEDPA</sequence>
<protein>
    <submittedName>
        <fullName evidence="2">Uncharacterized protein</fullName>
    </submittedName>
</protein>
<dbReference type="EMBL" id="JEMB01003051">
    <property type="protein sequence ID" value="KYF76082.1"/>
    <property type="molecule type" value="Genomic_DNA"/>
</dbReference>
<dbReference type="Proteomes" id="UP000075635">
    <property type="component" value="Unassembled WGS sequence"/>
</dbReference>
<feature type="compositionally biased region" description="Basic and acidic residues" evidence="1">
    <location>
        <begin position="162"/>
        <end position="173"/>
    </location>
</feature>
<evidence type="ECO:0000313" key="2">
    <source>
        <dbReference type="EMBL" id="KYF76082.1"/>
    </source>
</evidence>
<accession>A0A150R765</accession>
<dbReference type="Gene3D" id="3.30.460.40">
    <property type="match status" value="1"/>
</dbReference>
<reference evidence="2 3" key="1">
    <citation type="submission" date="2014-02" db="EMBL/GenBank/DDBJ databases">
        <title>The small core and large imbalanced accessory genome model reveals a collaborative survival strategy of Sorangium cellulosum strains in nature.</title>
        <authorList>
            <person name="Han K."/>
            <person name="Peng R."/>
            <person name="Blom J."/>
            <person name="Li Y.-Z."/>
        </authorList>
    </citation>
    <scope>NUCLEOTIDE SEQUENCE [LARGE SCALE GENOMIC DNA]</scope>
    <source>
        <strain evidence="2 3">So0011-07</strain>
    </source>
</reference>
<feature type="region of interest" description="Disordered" evidence="1">
    <location>
        <begin position="162"/>
        <end position="184"/>
    </location>
</feature>
<evidence type="ECO:0000313" key="3">
    <source>
        <dbReference type="Proteomes" id="UP000075635"/>
    </source>
</evidence>
<evidence type="ECO:0000256" key="1">
    <source>
        <dbReference type="SAM" id="MobiDB-lite"/>
    </source>
</evidence>
<name>A0A150R765_SORCE</name>
<dbReference type="InterPro" id="IPR043519">
    <property type="entry name" value="NT_sf"/>
</dbReference>
<dbReference type="SUPFAM" id="SSF81301">
    <property type="entry name" value="Nucleotidyltransferase"/>
    <property type="match status" value="1"/>
</dbReference>
<gene>
    <name evidence="2" type="ORF">BE17_51110</name>
</gene>
<dbReference type="AlphaFoldDB" id="A0A150R765"/>
<proteinExistence type="predicted"/>